<organism evidence="1 2">
    <name type="scientific">Clostridium tagluense</name>
    <dbReference type="NCBI Taxonomy" id="360422"/>
    <lineage>
        <taxon>Bacteria</taxon>
        <taxon>Bacillati</taxon>
        <taxon>Bacillota</taxon>
        <taxon>Clostridia</taxon>
        <taxon>Eubacteriales</taxon>
        <taxon>Clostridiaceae</taxon>
        <taxon>Clostridium</taxon>
    </lineage>
</organism>
<reference evidence="1 2" key="1">
    <citation type="submission" date="2018-11" db="EMBL/GenBank/DDBJ databases">
        <title>Genome sequencing and assembly of Clostridium tagluense strain A121.</title>
        <authorList>
            <person name="Murakami T."/>
            <person name="Segawa T."/>
            <person name="Shcherbakova V.A."/>
            <person name="Mori H."/>
            <person name="Yoshimura Y."/>
        </authorList>
    </citation>
    <scope>NUCLEOTIDE SEQUENCE [LARGE SCALE GENOMIC DNA]</scope>
    <source>
        <strain evidence="1 2">A121</strain>
    </source>
</reference>
<dbReference type="RefSeq" id="WP_124999615.1">
    <property type="nucleotide sequence ID" value="NZ_BHYK01000006.1"/>
</dbReference>
<gene>
    <name evidence="1" type="ORF">Ctaglu_14550</name>
</gene>
<dbReference type="Proteomes" id="UP000287872">
    <property type="component" value="Unassembled WGS sequence"/>
</dbReference>
<name>A0A401UK47_9CLOT</name>
<comment type="caution">
    <text evidence="1">The sequence shown here is derived from an EMBL/GenBank/DDBJ whole genome shotgun (WGS) entry which is preliminary data.</text>
</comment>
<dbReference type="AlphaFoldDB" id="A0A401UK47"/>
<dbReference type="OrthoDB" id="1949729at2"/>
<proteinExistence type="predicted"/>
<sequence>MKFLGPFLRINTLSQNNIKNQFFYLSKESLKDIVFDSKCGIYIPARDLKSKSFSKIDINTINLNSPLLCIYKKADAKLKSQDGTLLWNENKVKKEITINSNAFMTLSLLELVDYYSNFKNIDNSKYALSPLYLKLCKEQLEFYASYFRNKDGLFVDKVDLTDPMNQEFNFENKNNKFKFSDQAFMMAAYYKYSSYDKDNLEHEYEKFALDILNMFIQYKEEIYNVSFEELNKICLALNVFYKYSGLEKCENLLLDFSDLLIEQYNTKPSIIINAKLDYSCMLFINCTLLYNNTSLHKFKATSDDLYEKLTKLYESNKGILLKESNDKEINYTCDELLLYMYSLMIYSNFNNVEENSYMLQDIFKHQIIDSGLVLSWPDSPSLDSTEHYRNFSLKSEDLLQEEDFRMSTIATPESNELASVFIKNVVYNKRKDTFKQSKSSFDSSKNMFLFFLTIFFRNQ</sequence>
<accession>A0A401UK47</accession>
<protein>
    <submittedName>
        <fullName evidence="1">Uncharacterized protein</fullName>
    </submittedName>
</protein>
<evidence type="ECO:0000313" key="1">
    <source>
        <dbReference type="EMBL" id="GCD09832.1"/>
    </source>
</evidence>
<keyword evidence="2" id="KW-1185">Reference proteome</keyword>
<evidence type="ECO:0000313" key="2">
    <source>
        <dbReference type="Proteomes" id="UP000287872"/>
    </source>
</evidence>
<dbReference type="EMBL" id="BHYK01000006">
    <property type="protein sequence ID" value="GCD09832.1"/>
    <property type="molecule type" value="Genomic_DNA"/>
</dbReference>